<evidence type="ECO:0000259" key="7">
    <source>
        <dbReference type="Pfam" id="PF17827"/>
    </source>
</evidence>
<organism evidence="8 9">
    <name type="scientific">Parvularcula bermudensis (strain ATCC BAA-594 / HTCC2503 / KCTC 12087)</name>
    <dbReference type="NCBI Taxonomy" id="314260"/>
    <lineage>
        <taxon>Bacteria</taxon>
        <taxon>Pseudomonadati</taxon>
        <taxon>Pseudomonadota</taxon>
        <taxon>Alphaproteobacteria</taxon>
        <taxon>Parvularculales</taxon>
        <taxon>Parvularculaceae</taxon>
        <taxon>Parvularcula</taxon>
    </lineage>
</organism>
<feature type="domain" description="Methyltransferase small" evidence="6">
    <location>
        <begin position="138"/>
        <end position="231"/>
    </location>
</feature>
<proteinExistence type="inferred from homology"/>
<keyword evidence="1 5" id="KW-0489">Methyltransferase</keyword>
<comment type="function">
    <text evidence="5">Methylates the class 1 translation termination release factors RF1/PrfA and RF2/PrfB on the glutamine residue of the universally conserved GGQ motif.</text>
</comment>
<evidence type="ECO:0000256" key="1">
    <source>
        <dbReference type="ARBA" id="ARBA00022603"/>
    </source>
</evidence>
<evidence type="ECO:0000256" key="5">
    <source>
        <dbReference type="HAMAP-Rule" id="MF_02126"/>
    </source>
</evidence>
<dbReference type="Pfam" id="PF17827">
    <property type="entry name" value="PrmC_N"/>
    <property type="match status" value="1"/>
</dbReference>
<dbReference type="KEGG" id="pbr:PB2503_10044"/>
<dbReference type="Gene3D" id="3.40.50.150">
    <property type="entry name" value="Vaccinia Virus protein VP39"/>
    <property type="match status" value="1"/>
</dbReference>
<dbReference type="Gene3D" id="1.10.8.10">
    <property type="entry name" value="DNA helicase RuvA subunit, C-terminal domain"/>
    <property type="match status" value="1"/>
</dbReference>
<dbReference type="PANTHER" id="PTHR18895">
    <property type="entry name" value="HEMK METHYLTRANSFERASE"/>
    <property type="match status" value="1"/>
</dbReference>
<feature type="binding site" evidence="5">
    <location>
        <begin position="225"/>
        <end position="228"/>
    </location>
    <ligand>
        <name>substrate</name>
    </ligand>
</feature>
<dbReference type="EC" id="2.1.1.297" evidence="5"/>
<protein>
    <recommendedName>
        <fullName evidence="5">Release factor glutamine methyltransferase</fullName>
        <shortName evidence="5">RF MTase</shortName>
        <ecNumber evidence="5">2.1.1.297</ecNumber>
    </recommendedName>
    <alternativeName>
        <fullName evidence="5">N5-glutamine methyltransferase PrmC</fullName>
    </alternativeName>
    <alternativeName>
        <fullName evidence="5">Protein-(glutamine-N5) MTase PrmC</fullName>
    </alternativeName>
    <alternativeName>
        <fullName evidence="5">Protein-glutamine N-methyltransferase PrmC</fullName>
    </alternativeName>
</protein>
<dbReference type="STRING" id="314260.PB2503_10044"/>
<comment type="similarity">
    <text evidence="5">Belongs to the protein N5-glutamine methyltransferase family. PrmC subfamily.</text>
</comment>
<dbReference type="AlphaFoldDB" id="E0TEW8"/>
<dbReference type="SUPFAM" id="SSF53335">
    <property type="entry name" value="S-adenosyl-L-methionine-dependent methyltransferases"/>
    <property type="match status" value="1"/>
</dbReference>
<keyword evidence="2 5" id="KW-0808">Transferase</keyword>
<evidence type="ECO:0000313" key="9">
    <source>
        <dbReference type="Proteomes" id="UP000001302"/>
    </source>
</evidence>
<evidence type="ECO:0000313" key="8">
    <source>
        <dbReference type="EMBL" id="ADM10061.1"/>
    </source>
</evidence>
<dbReference type="EMBL" id="CP002156">
    <property type="protein sequence ID" value="ADM10061.1"/>
    <property type="molecule type" value="Genomic_DNA"/>
</dbReference>
<keyword evidence="9" id="KW-1185">Reference proteome</keyword>
<keyword evidence="3 5" id="KW-0949">S-adenosyl-L-methionine</keyword>
<dbReference type="HOGENOM" id="CLU_018398_3_1_5"/>
<dbReference type="GO" id="GO:0102559">
    <property type="term" value="F:peptide chain release factor N(5)-glutamine methyltransferase activity"/>
    <property type="evidence" value="ECO:0007669"/>
    <property type="project" value="UniProtKB-EC"/>
</dbReference>
<dbReference type="NCBIfam" id="TIGR00536">
    <property type="entry name" value="hemK_fam"/>
    <property type="match status" value="1"/>
</dbReference>
<comment type="catalytic activity">
    <reaction evidence="4 5">
        <text>L-glutaminyl-[peptide chain release factor] + S-adenosyl-L-methionine = N(5)-methyl-L-glutaminyl-[peptide chain release factor] + S-adenosyl-L-homocysteine + H(+)</text>
        <dbReference type="Rhea" id="RHEA:42896"/>
        <dbReference type="Rhea" id="RHEA-COMP:10271"/>
        <dbReference type="Rhea" id="RHEA-COMP:10272"/>
        <dbReference type="ChEBI" id="CHEBI:15378"/>
        <dbReference type="ChEBI" id="CHEBI:30011"/>
        <dbReference type="ChEBI" id="CHEBI:57856"/>
        <dbReference type="ChEBI" id="CHEBI:59789"/>
        <dbReference type="ChEBI" id="CHEBI:61891"/>
        <dbReference type="EC" id="2.1.1.297"/>
    </reaction>
</comment>
<comment type="caution">
    <text evidence="5">Lacks conserved residue(s) required for the propagation of feature annotation.</text>
</comment>
<dbReference type="Pfam" id="PF05175">
    <property type="entry name" value="MTS"/>
    <property type="match status" value="1"/>
</dbReference>
<dbReference type="InterPro" id="IPR029063">
    <property type="entry name" value="SAM-dependent_MTases_sf"/>
</dbReference>
<dbReference type="InterPro" id="IPR019874">
    <property type="entry name" value="RF_methyltr_PrmC"/>
</dbReference>
<dbReference type="InterPro" id="IPR050320">
    <property type="entry name" value="N5-glutamine_MTase"/>
</dbReference>
<accession>E0TEW8</accession>
<dbReference type="NCBIfam" id="TIGR03534">
    <property type="entry name" value="RF_mod_PrmC"/>
    <property type="match status" value="1"/>
</dbReference>
<evidence type="ECO:0000256" key="2">
    <source>
        <dbReference type="ARBA" id="ARBA00022679"/>
    </source>
</evidence>
<dbReference type="eggNOG" id="COG2890">
    <property type="taxonomic scope" value="Bacteria"/>
</dbReference>
<dbReference type="GO" id="GO:0032259">
    <property type="term" value="P:methylation"/>
    <property type="evidence" value="ECO:0007669"/>
    <property type="project" value="UniProtKB-KW"/>
</dbReference>
<dbReference type="Proteomes" id="UP000001302">
    <property type="component" value="Chromosome"/>
</dbReference>
<feature type="domain" description="Release factor glutamine methyltransferase N-terminal" evidence="7">
    <location>
        <begin position="51"/>
        <end position="116"/>
    </location>
</feature>
<dbReference type="InterPro" id="IPR007848">
    <property type="entry name" value="Small_mtfrase_dom"/>
</dbReference>
<feature type="binding site" evidence="5">
    <location>
        <begin position="159"/>
        <end position="163"/>
    </location>
    <ligand>
        <name>S-adenosyl-L-methionine</name>
        <dbReference type="ChEBI" id="CHEBI:59789"/>
    </ligand>
</feature>
<dbReference type="CDD" id="cd02440">
    <property type="entry name" value="AdoMet_MTases"/>
    <property type="match status" value="1"/>
</dbReference>
<feature type="binding site" evidence="5">
    <location>
        <position position="182"/>
    </location>
    <ligand>
        <name>S-adenosyl-L-methionine</name>
        <dbReference type="ChEBI" id="CHEBI:59789"/>
    </ligand>
</feature>
<gene>
    <name evidence="5" type="primary">prmC</name>
    <name evidence="8" type="ordered locus">PB2503_10044</name>
</gene>
<dbReference type="HAMAP" id="MF_02126">
    <property type="entry name" value="RF_methyltr_PrmC"/>
    <property type="match status" value="1"/>
</dbReference>
<evidence type="ECO:0000256" key="3">
    <source>
        <dbReference type="ARBA" id="ARBA00022691"/>
    </source>
</evidence>
<sequence>MLSLPSTLKPIGKPLSPRTQVSSSAYQDLLSILGRVGVAEGAPCRVAPLRAAARQLLAGYPTAALDARVLLGHVLGCGPAALIAADQEEVGLEPLTAFAALLDRRRRGEPVAYLTGEQEFFGRDFHVTPAVLIPRPETELLVEAALRPLPHGGRLLDLGTGSGCIAVTILAERPDSRGEAIDLSAEALAVARINARRHGVEGRLGLAPVPFEAAPSGPFDLILSNPPYIPDDQSLPTSVESYEPRQALRAGADGLDAYRVLGPVIAQRLAPQGTALLEIGADQAAAVTALLRRSFPVHQVSVKRDLAGLDRMVTITPL</sequence>
<name>E0TEW8_PARBH</name>
<reference evidence="8 9" key="2">
    <citation type="journal article" date="2011" name="J. Bacteriol.">
        <title>Complete genome sequence of strain HTCC2503T of Parvularcula bermudensis, the type species of the order "Parvularculales" in the class Alphaproteobacteria.</title>
        <authorList>
            <person name="Oh H.M."/>
            <person name="Kang I."/>
            <person name="Vergin K.L."/>
            <person name="Kang D."/>
            <person name="Rhee K.H."/>
            <person name="Giovannoni S.J."/>
            <person name="Cho J.C."/>
        </authorList>
    </citation>
    <scope>NUCLEOTIDE SEQUENCE [LARGE SCALE GENOMIC DNA]</scope>
    <source>
        <strain evidence="9">ATCC BAA-594 / HTCC2503 / KCTC 12087</strain>
    </source>
</reference>
<dbReference type="InterPro" id="IPR040758">
    <property type="entry name" value="PrmC_N"/>
</dbReference>
<dbReference type="PROSITE" id="PS00092">
    <property type="entry name" value="N6_MTASE"/>
    <property type="match status" value="1"/>
</dbReference>
<reference evidence="9" key="1">
    <citation type="submission" date="2010-08" db="EMBL/GenBank/DDBJ databases">
        <title>Genome sequence of Parvularcula bermudensis HTCC2503.</title>
        <authorList>
            <person name="Kang D.-M."/>
            <person name="Oh H.-M."/>
            <person name="Cho J.-C."/>
        </authorList>
    </citation>
    <scope>NUCLEOTIDE SEQUENCE [LARGE SCALE GENOMIC DNA]</scope>
    <source>
        <strain evidence="9">ATCC BAA-594 / HTCC2503 / KCTC 12087</strain>
    </source>
</reference>
<feature type="binding site" evidence="5">
    <location>
        <position position="225"/>
    </location>
    <ligand>
        <name>S-adenosyl-L-methionine</name>
        <dbReference type="ChEBI" id="CHEBI:59789"/>
    </ligand>
</feature>
<dbReference type="PANTHER" id="PTHR18895:SF74">
    <property type="entry name" value="MTRF1L RELEASE FACTOR GLUTAMINE METHYLTRANSFERASE"/>
    <property type="match status" value="1"/>
</dbReference>
<dbReference type="InterPro" id="IPR004556">
    <property type="entry name" value="HemK-like"/>
</dbReference>
<evidence type="ECO:0000256" key="4">
    <source>
        <dbReference type="ARBA" id="ARBA00048391"/>
    </source>
</evidence>
<dbReference type="InterPro" id="IPR002052">
    <property type="entry name" value="DNA_methylase_N6_adenine_CS"/>
</dbReference>
<dbReference type="GO" id="GO:0003676">
    <property type="term" value="F:nucleic acid binding"/>
    <property type="evidence" value="ECO:0007669"/>
    <property type="project" value="InterPro"/>
</dbReference>
<evidence type="ECO:0000259" key="6">
    <source>
        <dbReference type="Pfam" id="PF05175"/>
    </source>
</evidence>